<dbReference type="Proteomes" id="UP000299102">
    <property type="component" value="Unassembled WGS sequence"/>
</dbReference>
<organism evidence="1 2">
    <name type="scientific">Eumeta variegata</name>
    <name type="common">Bagworm moth</name>
    <name type="synonym">Eumeta japonica</name>
    <dbReference type="NCBI Taxonomy" id="151549"/>
    <lineage>
        <taxon>Eukaryota</taxon>
        <taxon>Metazoa</taxon>
        <taxon>Ecdysozoa</taxon>
        <taxon>Arthropoda</taxon>
        <taxon>Hexapoda</taxon>
        <taxon>Insecta</taxon>
        <taxon>Pterygota</taxon>
        <taxon>Neoptera</taxon>
        <taxon>Endopterygota</taxon>
        <taxon>Lepidoptera</taxon>
        <taxon>Glossata</taxon>
        <taxon>Ditrysia</taxon>
        <taxon>Tineoidea</taxon>
        <taxon>Psychidae</taxon>
        <taxon>Oiketicinae</taxon>
        <taxon>Eumeta</taxon>
    </lineage>
</organism>
<accession>A0A4C1XUM7</accession>
<evidence type="ECO:0000313" key="2">
    <source>
        <dbReference type="Proteomes" id="UP000299102"/>
    </source>
</evidence>
<keyword evidence="2" id="KW-1185">Reference proteome</keyword>
<comment type="caution">
    <text evidence="1">The sequence shown here is derived from an EMBL/GenBank/DDBJ whole genome shotgun (WGS) entry which is preliminary data.</text>
</comment>
<name>A0A4C1XUM7_EUMVA</name>
<evidence type="ECO:0000313" key="1">
    <source>
        <dbReference type="EMBL" id="GBP66820.1"/>
    </source>
</evidence>
<proteinExistence type="predicted"/>
<sequence length="148" mass="17443">MTFPPLSRSAFDKLAAREIFCNEFSHPALGPRYRREARRRRPLWDTLAFRRSCPVSITGNLIFCWKKKEVKSQAQTLPSSRRGKARKQIYRVHYLPFSPPHFNIALKQLLAPRGEQTRESPRVLKDRFQFCYKPKEFPGERAMVPRVP</sequence>
<dbReference type="EMBL" id="BGZK01000968">
    <property type="protein sequence ID" value="GBP66820.1"/>
    <property type="molecule type" value="Genomic_DNA"/>
</dbReference>
<protein>
    <submittedName>
        <fullName evidence="1">Uncharacterized protein</fullName>
    </submittedName>
</protein>
<gene>
    <name evidence="1" type="ORF">EVAR_59517_1</name>
</gene>
<reference evidence="1 2" key="1">
    <citation type="journal article" date="2019" name="Commun. Biol.">
        <title>The bagworm genome reveals a unique fibroin gene that provides high tensile strength.</title>
        <authorList>
            <person name="Kono N."/>
            <person name="Nakamura H."/>
            <person name="Ohtoshi R."/>
            <person name="Tomita M."/>
            <person name="Numata K."/>
            <person name="Arakawa K."/>
        </authorList>
    </citation>
    <scope>NUCLEOTIDE SEQUENCE [LARGE SCALE GENOMIC DNA]</scope>
</reference>
<dbReference type="AlphaFoldDB" id="A0A4C1XUM7"/>